<reference evidence="3" key="1">
    <citation type="submission" date="2022-07" db="EMBL/GenBank/DDBJ databases">
        <authorList>
            <person name="Macas J."/>
            <person name="Novak P."/>
            <person name="Neumann P."/>
        </authorList>
    </citation>
    <scope>NUCLEOTIDE SEQUENCE</scope>
</reference>
<evidence type="ECO:0000313" key="3">
    <source>
        <dbReference type="EMBL" id="CAH9085261.1"/>
    </source>
</evidence>
<evidence type="ECO:0000256" key="1">
    <source>
        <dbReference type="SAM" id="Coils"/>
    </source>
</evidence>
<organism evidence="3 4">
    <name type="scientific">Cuscuta europaea</name>
    <name type="common">European dodder</name>
    <dbReference type="NCBI Taxonomy" id="41803"/>
    <lineage>
        <taxon>Eukaryota</taxon>
        <taxon>Viridiplantae</taxon>
        <taxon>Streptophyta</taxon>
        <taxon>Embryophyta</taxon>
        <taxon>Tracheophyta</taxon>
        <taxon>Spermatophyta</taxon>
        <taxon>Magnoliopsida</taxon>
        <taxon>eudicotyledons</taxon>
        <taxon>Gunneridae</taxon>
        <taxon>Pentapetalae</taxon>
        <taxon>asterids</taxon>
        <taxon>lamiids</taxon>
        <taxon>Solanales</taxon>
        <taxon>Convolvulaceae</taxon>
        <taxon>Cuscuteae</taxon>
        <taxon>Cuscuta</taxon>
        <taxon>Cuscuta subgen. Cuscuta</taxon>
    </lineage>
</organism>
<feature type="region of interest" description="Disordered" evidence="2">
    <location>
        <begin position="1"/>
        <end position="81"/>
    </location>
</feature>
<dbReference type="EMBL" id="CAMAPE010000018">
    <property type="protein sequence ID" value="CAH9085261.1"/>
    <property type="molecule type" value="Genomic_DNA"/>
</dbReference>
<evidence type="ECO:0000313" key="4">
    <source>
        <dbReference type="Proteomes" id="UP001152484"/>
    </source>
</evidence>
<name>A0A9P1E849_CUSEU</name>
<feature type="coiled-coil region" evidence="1">
    <location>
        <begin position="311"/>
        <end position="345"/>
    </location>
</feature>
<dbReference type="Proteomes" id="UP001152484">
    <property type="component" value="Unassembled WGS sequence"/>
</dbReference>
<comment type="caution">
    <text evidence="3">The sequence shown here is derived from an EMBL/GenBank/DDBJ whole genome shotgun (WGS) entry which is preliminary data.</text>
</comment>
<dbReference type="AlphaFoldDB" id="A0A9P1E849"/>
<gene>
    <name evidence="3" type="ORF">CEURO_LOCUS9310</name>
</gene>
<dbReference type="SUPFAM" id="SSF57997">
    <property type="entry name" value="Tropomyosin"/>
    <property type="match status" value="1"/>
</dbReference>
<feature type="compositionally biased region" description="Polar residues" evidence="2">
    <location>
        <begin position="9"/>
        <end position="26"/>
    </location>
</feature>
<keyword evidence="4" id="KW-1185">Reference proteome</keyword>
<evidence type="ECO:0000256" key="2">
    <source>
        <dbReference type="SAM" id="MobiDB-lite"/>
    </source>
</evidence>
<proteinExistence type="predicted"/>
<protein>
    <submittedName>
        <fullName evidence="3">Uncharacterized protein</fullName>
    </submittedName>
</protein>
<accession>A0A9P1E849</accession>
<feature type="coiled-coil region" evidence="1">
    <location>
        <begin position="178"/>
        <end position="275"/>
    </location>
</feature>
<keyword evidence="1" id="KW-0175">Coiled coil</keyword>
<sequence length="361" mass="40431">MDVDVSDAIPQNYTEPATIPLSSQPNVVIVESESEGEELRHEQAHLSPGGGGAIPTADLHVKEGGEDGPSSHQDADRPIFPSCRSYPYPNNQWFKYRMDRDHSFVGGTVHSMDFLSQIQPYVDDYILSRMTTREIAQDAANSCLKSAFICHELGRRADDAEHRARQAGRREAGILYTRSFVEQALKISERRADELEATADRFLKQTAQFSEMLDEFTARALGAEQQVFELEAELAESKRQFENLKGTADAAVKSLVEAEENAMASEIKAQKAEHMALGAEEELRVYQAIHKEMTDIAESTVAENKALERSVIEMTGHANRLARENEQLQENAVGWQRRYDELEAALRESLVLDGLKGIKFM</sequence>